<evidence type="ECO:0000313" key="5">
    <source>
        <dbReference type="EMBL" id="GHH97791.1"/>
    </source>
</evidence>
<dbReference type="Pfam" id="PF08220">
    <property type="entry name" value="HTH_DeoR"/>
    <property type="match status" value="1"/>
</dbReference>
<name>A0ABQ3N116_9BACI</name>
<comment type="caution">
    <text evidence="5">The sequence shown here is derived from an EMBL/GenBank/DDBJ whole genome shotgun (WGS) entry which is preliminary data.</text>
</comment>
<accession>A0ABQ3N116</accession>
<evidence type="ECO:0000256" key="1">
    <source>
        <dbReference type="ARBA" id="ARBA00023015"/>
    </source>
</evidence>
<sequence length="267" mass="29657">MDVFLNERQQHIVAQLEKDKKVFVAALAQELGVAPETIRRDLDALEKNKMVKRVHGGAVNFLQTNNEPHFESKMNVRSEAKAAIGRKAAAFIQDGDTIMIDVGTTNIYLARAISGVKDVTIVTNSLAAADELNKLVEAQQFDGKIIVLGGVTNPAQKSIIGALTCKMMESFRFDKLFLSCGGITTSHVSDYNFEECMVSTVMVERANQVFLLADSSKIQQESFYQICPLAKVDYIICNQDMPLSWKQTELDTMLQWITVLEGKDNEG</sequence>
<evidence type="ECO:0000259" key="4">
    <source>
        <dbReference type="PROSITE" id="PS51000"/>
    </source>
</evidence>
<dbReference type="SUPFAM" id="SSF100950">
    <property type="entry name" value="NagB/RpiA/CoA transferase-like"/>
    <property type="match status" value="1"/>
</dbReference>
<dbReference type="PANTHER" id="PTHR30363:SF44">
    <property type="entry name" value="AGA OPERON TRANSCRIPTIONAL REPRESSOR-RELATED"/>
    <property type="match status" value="1"/>
</dbReference>
<dbReference type="Gene3D" id="1.10.10.10">
    <property type="entry name" value="Winged helix-like DNA-binding domain superfamily/Winged helix DNA-binding domain"/>
    <property type="match status" value="1"/>
</dbReference>
<keyword evidence="3" id="KW-0804">Transcription</keyword>
<dbReference type="InterPro" id="IPR036390">
    <property type="entry name" value="WH_DNA-bd_sf"/>
</dbReference>
<dbReference type="SMART" id="SM01134">
    <property type="entry name" value="DeoRC"/>
    <property type="match status" value="1"/>
</dbReference>
<dbReference type="PROSITE" id="PS51000">
    <property type="entry name" value="HTH_DEOR_2"/>
    <property type="match status" value="1"/>
</dbReference>
<protein>
    <submittedName>
        <fullName evidence="5">HTH-type transcriptional regulator</fullName>
    </submittedName>
</protein>
<organism evidence="5 6">
    <name type="scientific">Neobacillus kokaensis</name>
    <dbReference type="NCBI Taxonomy" id="2759023"/>
    <lineage>
        <taxon>Bacteria</taxon>
        <taxon>Bacillati</taxon>
        <taxon>Bacillota</taxon>
        <taxon>Bacilli</taxon>
        <taxon>Bacillales</taxon>
        <taxon>Bacillaceae</taxon>
        <taxon>Neobacillus</taxon>
    </lineage>
</organism>
<dbReference type="SUPFAM" id="SSF46785">
    <property type="entry name" value="Winged helix' DNA-binding domain"/>
    <property type="match status" value="1"/>
</dbReference>
<dbReference type="PRINTS" id="PR00037">
    <property type="entry name" value="HTHLACR"/>
</dbReference>
<proteinExistence type="predicted"/>
<dbReference type="Pfam" id="PF00455">
    <property type="entry name" value="DeoRC"/>
    <property type="match status" value="1"/>
</dbReference>
<keyword evidence="6" id="KW-1185">Reference proteome</keyword>
<dbReference type="InterPro" id="IPR050313">
    <property type="entry name" value="Carb_Metab_HTH_regulators"/>
</dbReference>
<dbReference type="Gene3D" id="3.40.50.1360">
    <property type="match status" value="1"/>
</dbReference>
<keyword evidence="2" id="KW-0238">DNA-binding</keyword>
<dbReference type="InterPro" id="IPR036388">
    <property type="entry name" value="WH-like_DNA-bd_sf"/>
</dbReference>
<evidence type="ECO:0000313" key="6">
    <source>
        <dbReference type="Proteomes" id="UP000637074"/>
    </source>
</evidence>
<dbReference type="InterPro" id="IPR014036">
    <property type="entry name" value="DeoR-like_C"/>
</dbReference>
<dbReference type="InterPro" id="IPR037171">
    <property type="entry name" value="NagB/RpiA_transferase-like"/>
</dbReference>
<dbReference type="SMART" id="SM00420">
    <property type="entry name" value="HTH_DEOR"/>
    <property type="match status" value="1"/>
</dbReference>
<reference evidence="5 6" key="1">
    <citation type="journal article" date="2022" name="Int. J. Syst. Evol. Microbiol.">
        <title>Neobacillus kokaensis sp. nov., isolated from soil.</title>
        <authorList>
            <person name="Yuki K."/>
            <person name="Matsubara H."/>
            <person name="Yamaguchi S."/>
        </authorList>
    </citation>
    <scope>NUCLEOTIDE SEQUENCE [LARGE SCALE GENOMIC DNA]</scope>
    <source>
        <strain evidence="5 6">LOB 377</strain>
    </source>
</reference>
<keyword evidence="1" id="KW-0805">Transcription regulation</keyword>
<dbReference type="Proteomes" id="UP000637074">
    <property type="component" value="Unassembled WGS sequence"/>
</dbReference>
<dbReference type="InterPro" id="IPR001034">
    <property type="entry name" value="DeoR_HTH"/>
</dbReference>
<dbReference type="EMBL" id="BNDS01000004">
    <property type="protein sequence ID" value="GHH97791.1"/>
    <property type="molecule type" value="Genomic_DNA"/>
</dbReference>
<gene>
    <name evidence="5" type="ORF">AM1BK_13340</name>
</gene>
<evidence type="ECO:0000256" key="3">
    <source>
        <dbReference type="ARBA" id="ARBA00023163"/>
    </source>
</evidence>
<dbReference type="InterPro" id="IPR018356">
    <property type="entry name" value="Tscrpt_reg_HTH_DeoR_CS"/>
</dbReference>
<evidence type="ECO:0000256" key="2">
    <source>
        <dbReference type="ARBA" id="ARBA00023125"/>
    </source>
</evidence>
<feature type="domain" description="HTH deoR-type" evidence="4">
    <location>
        <begin position="5"/>
        <end position="60"/>
    </location>
</feature>
<dbReference type="PROSITE" id="PS00894">
    <property type="entry name" value="HTH_DEOR_1"/>
    <property type="match status" value="1"/>
</dbReference>
<dbReference type="PANTHER" id="PTHR30363">
    <property type="entry name" value="HTH-TYPE TRANSCRIPTIONAL REGULATOR SRLR-RELATED"/>
    <property type="match status" value="1"/>
</dbReference>
<dbReference type="RefSeq" id="WP_191270995.1">
    <property type="nucleotide sequence ID" value="NZ_BNDS01000004.1"/>
</dbReference>